<feature type="transmembrane region" description="Helical" evidence="7">
    <location>
        <begin position="141"/>
        <end position="165"/>
    </location>
</feature>
<dbReference type="InterPro" id="IPR013833">
    <property type="entry name" value="Cyt_c_oxidase_su3_a-hlx"/>
</dbReference>
<keyword evidence="3 6" id="KW-0812">Transmembrane</keyword>
<dbReference type="InterPro" id="IPR000298">
    <property type="entry name" value="Cyt_c_oxidase-like_su3"/>
</dbReference>
<comment type="similarity">
    <text evidence="2 6">Belongs to the cytochrome c oxidase subunit 3 family.</text>
</comment>
<reference evidence="10" key="1">
    <citation type="journal article" date="2019" name="Int. J. Syst. Evol. Microbiol.">
        <title>The Global Catalogue of Microorganisms (GCM) 10K type strain sequencing project: providing services to taxonomists for standard genome sequencing and annotation.</title>
        <authorList>
            <consortium name="The Broad Institute Genomics Platform"/>
            <consortium name="The Broad Institute Genome Sequencing Center for Infectious Disease"/>
            <person name="Wu L."/>
            <person name="Ma J."/>
        </authorList>
    </citation>
    <scope>NUCLEOTIDE SEQUENCE [LARGE SCALE GENOMIC DNA]</scope>
    <source>
        <strain evidence="10">CGMCC 1.12404</strain>
    </source>
</reference>
<dbReference type="InterPro" id="IPR024791">
    <property type="entry name" value="Cyt_c/ubiquinol_Oxase_su3"/>
</dbReference>
<evidence type="ECO:0000256" key="6">
    <source>
        <dbReference type="RuleBase" id="RU003376"/>
    </source>
</evidence>
<proteinExistence type="inferred from homology"/>
<sequence>MKIEEKTASVAGGIPAEPEKATLEGKNKIVGFWLFLAAESTLFATEMGAYVALKGSHMNGPASHELFQLPMVAISTLILLVSSLTSVLGIMSMHAHDSKKMLFWFRVTILLGAAFLVLESYEFMEYVHAGHILSGSAFASSFYLLLGTHGAHVLFGVLWILGLVIQGAKKGITVHTAPKFYLASLYWHFIDVVWIFIFTVVYLMGMVT</sequence>
<dbReference type="PANTHER" id="PTHR11403">
    <property type="entry name" value="CYTOCHROME C OXIDASE SUBUNIT III"/>
    <property type="match status" value="1"/>
</dbReference>
<evidence type="ECO:0000256" key="4">
    <source>
        <dbReference type="ARBA" id="ARBA00022989"/>
    </source>
</evidence>
<dbReference type="EMBL" id="BMEX01000009">
    <property type="protein sequence ID" value="GGA50882.1"/>
    <property type="molecule type" value="Genomic_DNA"/>
</dbReference>
<evidence type="ECO:0000259" key="8">
    <source>
        <dbReference type="PROSITE" id="PS50253"/>
    </source>
</evidence>
<evidence type="ECO:0000256" key="7">
    <source>
        <dbReference type="SAM" id="Phobius"/>
    </source>
</evidence>
<keyword evidence="4 7" id="KW-1133">Transmembrane helix</keyword>
<dbReference type="Pfam" id="PF00510">
    <property type="entry name" value="COX3"/>
    <property type="match status" value="1"/>
</dbReference>
<comment type="subcellular location">
    <subcellularLocation>
        <location evidence="6">Cell membrane</location>
        <topology evidence="6">Multi-pass membrane protein</topology>
    </subcellularLocation>
    <subcellularLocation>
        <location evidence="1">Membrane</location>
        <topology evidence="1">Multi-pass membrane protein</topology>
    </subcellularLocation>
</comment>
<evidence type="ECO:0000313" key="9">
    <source>
        <dbReference type="EMBL" id="GGA50882.1"/>
    </source>
</evidence>
<feature type="transmembrane region" description="Helical" evidence="7">
    <location>
        <begin position="30"/>
        <end position="52"/>
    </location>
</feature>
<comment type="caution">
    <text evidence="9">The sequence shown here is derived from an EMBL/GenBank/DDBJ whole genome shotgun (WGS) entry which is preliminary data.</text>
</comment>
<accession>A0ABQ1GV42</accession>
<dbReference type="PROSITE" id="PS50253">
    <property type="entry name" value="COX3"/>
    <property type="match status" value="1"/>
</dbReference>
<feature type="transmembrane region" description="Helical" evidence="7">
    <location>
        <begin position="72"/>
        <end position="91"/>
    </location>
</feature>
<gene>
    <name evidence="9" type="primary">ctaE</name>
    <name evidence="9" type="ORF">GCM10007416_25080</name>
</gene>
<feature type="domain" description="Heme-copper oxidase subunit III family profile" evidence="8">
    <location>
        <begin position="30"/>
        <end position="206"/>
    </location>
</feature>
<evidence type="ECO:0000256" key="2">
    <source>
        <dbReference type="ARBA" id="ARBA00010581"/>
    </source>
</evidence>
<dbReference type="InterPro" id="IPR035973">
    <property type="entry name" value="Cyt_c_oxidase_su3-like_sf"/>
</dbReference>
<evidence type="ECO:0000256" key="1">
    <source>
        <dbReference type="ARBA" id="ARBA00004141"/>
    </source>
</evidence>
<dbReference type="Proteomes" id="UP000617979">
    <property type="component" value="Unassembled WGS sequence"/>
</dbReference>
<feature type="transmembrane region" description="Helical" evidence="7">
    <location>
        <begin position="103"/>
        <end position="121"/>
    </location>
</feature>
<dbReference type="RefSeq" id="WP_188432863.1">
    <property type="nucleotide sequence ID" value="NZ_BMEX01000009.1"/>
</dbReference>
<dbReference type="Gene3D" id="1.20.120.80">
    <property type="entry name" value="Cytochrome c oxidase, subunit III, four-helix bundle"/>
    <property type="match status" value="1"/>
</dbReference>
<name>A0ABQ1GV42_9BACL</name>
<evidence type="ECO:0000256" key="3">
    <source>
        <dbReference type="ARBA" id="ARBA00022692"/>
    </source>
</evidence>
<protein>
    <submittedName>
        <fullName evidence="9">Cytochrome B oxidoreductase</fullName>
    </submittedName>
</protein>
<feature type="transmembrane region" description="Helical" evidence="7">
    <location>
        <begin position="185"/>
        <end position="205"/>
    </location>
</feature>
<keyword evidence="5 7" id="KW-0472">Membrane</keyword>
<organism evidence="9 10">
    <name type="scientific">Kroppenstedtia guangzhouensis</name>
    <dbReference type="NCBI Taxonomy" id="1274356"/>
    <lineage>
        <taxon>Bacteria</taxon>
        <taxon>Bacillati</taxon>
        <taxon>Bacillota</taxon>
        <taxon>Bacilli</taxon>
        <taxon>Bacillales</taxon>
        <taxon>Thermoactinomycetaceae</taxon>
        <taxon>Kroppenstedtia</taxon>
    </lineage>
</organism>
<dbReference type="SUPFAM" id="SSF81452">
    <property type="entry name" value="Cytochrome c oxidase subunit III-like"/>
    <property type="match status" value="1"/>
</dbReference>
<keyword evidence="10" id="KW-1185">Reference proteome</keyword>
<evidence type="ECO:0000256" key="5">
    <source>
        <dbReference type="ARBA" id="ARBA00023136"/>
    </source>
</evidence>
<dbReference type="PANTHER" id="PTHR11403:SF9">
    <property type="entry name" value="CYTOCHROME C OXIDASE SUBUNIT 3"/>
    <property type="match status" value="1"/>
</dbReference>
<evidence type="ECO:0000313" key="10">
    <source>
        <dbReference type="Proteomes" id="UP000617979"/>
    </source>
</evidence>